<comment type="caution">
    <text evidence="1">The sequence shown here is derived from an EMBL/GenBank/DDBJ whole genome shotgun (WGS) entry which is preliminary data.</text>
</comment>
<evidence type="ECO:0000313" key="1">
    <source>
        <dbReference type="EMBL" id="CAH6719166.1"/>
    </source>
</evidence>
<keyword evidence="2" id="KW-1185">Reference proteome</keyword>
<proteinExistence type="predicted"/>
<protein>
    <submittedName>
        <fullName evidence="1">Cell cycle arrest protein Bub3p</fullName>
    </submittedName>
</protein>
<gene>
    <name evidence="1" type="ORF">CLIB1444_02S02410</name>
</gene>
<sequence>MNGYIKIPTPEDLDIISDIKFSPVENHLLVSSWDNQILLYDTDYYETCRLMNKFQSTTPTLCMTFAKNNSAYVGTLEGGIFEIDFENDKLLNMNWVHLNDLDSGINNINTIDNLVISTSFSKKFQGTDYRQSTPIFSNVLSHKILAMDTNDNEVILALSDRIIERYDKRDWSKPLESRESPFDLQINDLKTFDEGFAVSSIDGRVGMEFFNPDTSRFVFRCHRTTDKLTNTQIAYPVNSLSFNDNLLYTSGSDGIVNIWNWQNKKKTSSLNQLKYSNNEIQSIVKSDINGTKDLLAIATSDDGYKTTKDLNYSSSLPQYPSNVYLYRLK</sequence>
<dbReference type="EMBL" id="CALSDN010000002">
    <property type="protein sequence ID" value="CAH6719166.1"/>
    <property type="molecule type" value="Genomic_DNA"/>
</dbReference>
<accession>A0ACA9Y2H3</accession>
<dbReference type="Proteomes" id="UP001152531">
    <property type="component" value="Unassembled WGS sequence"/>
</dbReference>
<name>A0ACA9Y2H3_9ASCO</name>
<evidence type="ECO:0000313" key="2">
    <source>
        <dbReference type="Proteomes" id="UP001152531"/>
    </source>
</evidence>
<organism evidence="1 2">
    <name type="scientific">[Candida] jaroonii</name>
    <dbReference type="NCBI Taxonomy" id="467808"/>
    <lineage>
        <taxon>Eukaryota</taxon>
        <taxon>Fungi</taxon>
        <taxon>Dikarya</taxon>
        <taxon>Ascomycota</taxon>
        <taxon>Saccharomycotina</taxon>
        <taxon>Pichiomycetes</taxon>
        <taxon>Debaryomycetaceae</taxon>
        <taxon>Yamadazyma</taxon>
    </lineage>
</organism>
<reference evidence="1" key="1">
    <citation type="submission" date="2022-06" db="EMBL/GenBank/DDBJ databases">
        <authorList>
            <person name="Legras J.-L."/>
            <person name="Devillers H."/>
            <person name="Grondin C."/>
        </authorList>
    </citation>
    <scope>NUCLEOTIDE SEQUENCE</scope>
    <source>
        <strain evidence="1">CLIB 1444</strain>
    </source>
</reference>